<sequence>MCQVEEEYHEPLERVDRPGVSKKCVKCKEELAAVVIRVGDAYCSWRAVGEFSLTQNVLVHIPTLITNC</sequence>
<proteinExistence type="predicted"/>
<keyword evidence="2" id="KW-1185">Reference proteome</keyword>
<protein>
    <submittedName>
        <fullName evidence="1">Uncharacterized protein</fullName>
    </submittedName>
</protein>
<reference evidence="1" key="1">
    <citation type="submission" date="2025-08" db="UniProtKB">
        <authorList>
            <consortium name="Ensembl"/>
        </authorList>
    </citation>
    <scope>IDENTIFICATION</scope>
</reference>
<evidence type="ECO:0000313" key="1">
    <source>
        <dbReference type="Ensembl" id="ENSFHEP00000011767.1"/>
    </source>
</evidence>
<dbReference type="Ensembl" id="ENSFHET00000018849.1">
    <property type="protein sequence ID" value="ENSFHEP00000011767.1"/>
    <property type="gene ID" value="ENSFHEG00000013205.1"/>
</dbReference>
<name>A0A3Q2PHN2_FUNHE</name>
<evidence type="ECO:0000313" key="2">
    <source>
        <dbReference type="Proteomes" id="UP000265000"/>
    </source>
</evidence>
<dbReference type="STRING" id="8078.ENSFHEP00000011767"/>
<dbReference type="Proteomes" id="UP000265000">
    <property type="component" value="Unplaced"/>
</dbReference>
<reference evidence="1" key="2">
    <citation type="submission" date="2025-09" db="UniProtKB">
        <authorList>
            <consortium name="Ensembl"/>
        </authorList>
    </citation>
    <scope>IDENTIFICATION</scope>
</reference>
<dbReference type="AlphaFoldDB" id="A0A3Q2PHN2"/>
<accession>A0A3Q2PHN2</accession>
<organism evidence="1 2">
    <name type="scientific">Fundulus heteroclitus</name>
    <name type="common">Killifish</name>
    <name type="synonym">Mummichog</name>
    <dbReference type="NCBI Taxonomy" id="8078"/>
    <lineage>
        <taxon>Eukaryota</taxon>
        <taxon>Metazoa</taxon>
        <taxon>Chordata</taxon>
        <taxon>Craniata</taxon>
        <taxon>Vertebrata</taxon>
        <taxon>Euteleostomi</taxon>
        <taxon>Actinopterygii</taxon>
        <taxon>Neopterygii</taxon>
        <taxon>Teleostei</taxon>
        <taxon>Neoteleostei</taxon>
        <taxon>Acanthomorphata</taxon>
        <taxon>Ovalentaria</taxon>
        <taxon>Atherinomorphae</taxon>
        <taxon>Cyprinodontiformes</taxon>
        <taxon>Fundulidae</taxon>
        <taxon>Fundulus</taxon>
    </lineage>
</organism>
<dbReference type="GeneTree" id="ENSGT01150000289593"/>